<dbReference type="FunFam" id="2.60.40.10:FF:000342">
    <property type="entry name" value="Junctional adhesion molecule A"/>
    <property type="match status" value="1"/>
</dbReference>
<evidence type="ECO:0000256" key="21">
    <source>
        <dbReference type="ARBA" id="ARBA00023319"/>
    </source>
</evidence>
<evidence type="ECO:0000256" key="15">
    <source>
        <dbReference type="ARBA" id="ARBA00022989"/>
    </source>
</evidence>
<dbReference type="GO" id="GO:0030057">
    <property type="term" value="C:desmosome"/>
    <property type="evidence" value="ECO:0007669"/>
    <property type="project" value="UniProtKB-SubCell"/>
</dbReference>
<comment type="subcellular location">
    <subcellularLocation>
        <location evidence="3">Cell junction</location>
        <location evidence="3">Desmosome</location>
    </subcellularLocation>
    <subcellularLocation>
        <location evidence="2">Cell junction</location>
        <location evidence="2">Tight junction</location>
    </subcellularLocation>
    <subcellularLocation>
        <location evidence="1">Cell membrane</location>
        <topology evidence="1">Single-pass type I membrane protein</topology>
    </subcellularLocation>
    <subcellularLocation>
        <location evidence="4">Secreted</location>
    </subcellularLocation>
</comment>
<keyword evidence="11" id="KW-0221">Differentiation</keyword>
<evidence type="ECO:0000256" key="27">
    <source>
        <dbReference type="SAM" id="Phobius"/>
    </source>
</evidence>
<keyword evidence="21" id="KW-0393">Immunoglobulin domain</keyword>
<evidence type="ECO:0000256" key="24">
    <source>
        <dbReference type="ARBA" id="ARBA00072514"/>
    </source>
</evidence>
<dbReference type="SMART" id="SM00408">
    <property type="entry name" value="IGc2"/>
    <property type="match status" value="2"/>
</dbReference>
<evidence type="ECO:0000256" key="13">
    <source>
        <dbReference type="ARBA" id="ARBA00022889"/>
    </source>
</evidence>
<dbReference type="GO" id="GO:0098632">
    <property type="term" value="F:cell-cell adhesion mediator activity"/>
    <property type="evidence" value="ECO:0007669"/>
    <property type="project" value="TreeGrafter"/>
</dbReference>
<evidence type="ECO:0000256" key="14">
    <source>
        <dbReference type="ARBA" id="ARBA00022949"/>
    </source>
</evidence>
<evidence type="ECO:0000256" key="25">
    <source>
        <dbReference type="ARBA" id="ARBA00077917"/>
    </source>
</evidence>
<dbReference type="OrthoDB" id="9942446at2759"/>
<keyword evidence="6" id="KW-0796">Tight junction</keyword>
<dbReference type="InterPro" id="IPR036179">
    <property type="entry name" value="Ig-like_dom_sf"/>
</dbReference>
<evidence type="ECO:0000256" key="11">
    <source>
        <dbReference type="ARBA" id="ARBA00022782"/>
    </source>
</evidence>
<dbReference type="CDD" id="cd20946">
    <property type="entry name" value="IgV_1_JAM1-like"/>
    <property type="match status" value="1"/>
</dbReference>
<keyword evidence="16 27" id="KW-0472">Membrane</keyword>
<dbReference type="SMART" id="SM00409">
    <property type="entry name" value="IG"/>
    <property type="match status" value="2"/>
</dbReference>
<evidence type="ECO:0000256" key="10">
    <source>
        <dbReference type="ARBA" id="ARBA00022729"/>
    </source>
</evidence>
<dbReference type="Pfam" id="PF07686">
    <property type="entry name" value="V-set"/>
    <property type="match status" value="1"/>
</dbReference>
<keyword evidence="9 27" id="KW-0812">Transmembrane</keyword>
<feature type="transmembrane region" description="Helical" evidence="27">
    <location>
        <begin position="464"/>
        <end position="489"/>
    </location>
</feature>
<evidence type="ECO:0000256" key="7">
    <source>
        <dbReference type="ARBA" id="ARBA00022475"/>
    </source>
</evidence>
<comment type="subunit">
    <text evidence="23">Interacts with ITGAM. Interacts with GORASP2.</text>
</comment>
<evidence type="ECO:0000256" key="5">
    <source>
        <dbReference type="ARBA" id="ARBA00008637"/>
    </source>
</evidence>
<keyword evidence="12" id="KW-0744">Spermatogenesis</keyword>
<evidence type="ECO:0000256" key="4">
    <source>
        <dbReference type="ARBA" id="ARBA00004613"/>
    </source>
</evidence>
<dbReference type="Pfam" id="PF13927">
    <property type="entry name" value="Ig_3"/>
    <property type="match status" value="1"/>
</dbReference>
<dbReference type="GO" id="GO:0005576">
    <property type="term" value="C:extracellular region"/>
    <property type="evidence" value="ECO:0007669"/>
    <property type="project" value="UniProtKB-SubCell"/>
</dbReference>
<organism evidence="29 30">
    <name type="scientific">Bison bison bison</name>
    <name type="common">North American plains bison</name>
    <dbReference type="NCBI Taxonomy" id="43346"/>
    <lineage>
        <taxon>Eukaryota</taxon>
        <taxon>Metazoa</taxon>
        <taxon>Chordata</taxon>
        <taxon>Craniata</taxon>
        <taxon>Vertebrata</taxon>
        <taxon>Euteleostomi</taxon>
        <taxon>Mammalia</taxon>
        <taxon>Eutheria</taxon>
        <taxon>Laurasiatheria</taxon>
        <taxon>Artiodactyla</taxon>
        <taxon>Ruminantia</taxon>
        <taxon>Pecora</taxon>
        <taxon>Bovidae</taxon>
        <taxon>Bovinae</taxon>
        <taxon>Bison</taxon>
    </lineage>
</organism>
<dbReference type="GO" id="GO:0030154">
    <property type="term" value="P:cell differentiation"/>
    <property type="evidence" value="ECO:0007669"/>
    <property type="project" value="UniProtKB-KW"/>
</dbReference>
<evidence type="ECO:0000256" key="12">
    <source>
        <dbReference type="ARBA" id="ARBA00022871"/>
    </source>
</evidence>
<dbReference type="GO" id="GO:0044291">
    <property type="term" value="C:cell-cell contact zone"/>
    <property type="evidence" value="ECO:0007669"/>
    <property type="project" value="TreeGrafter"/>
</dbReference>
<keyword evidence="14" id="KW-0965">Cell junction</keyword>
<evidence type="ECO:0000256" key="16">
    <source>
        <dbReference type="ARBA" id="ARBA00023136"/>
    </source>
</evidence>
<feature type="compositionally biased region" description="Pro residues" evidence="26">
    <location>
        <begin position="105"/>
        <end position="114"/>
    </location>
</feature>
<dbReference type="GeneID" id="104992013"/>
<dbReference type="SMART" id="SM00406">
    <property type="entry name" value="IGv"/>
    <property type="match status" value="1"/>
</dbReference>
<feature type="domain" description="Ig-like" evidence="28">
    <location>
        <begin position="232"/>
        <end position="349"/>
    </location>
</feature>
<evidence type="ECO:0000256" key="19">
    <source>
        <dbReference type="ARBA" id="ARBA00023180"/>
    </source>
</evidence>
<accession>A0A6P3HJR1</accession>
<dbReference type="PROSITE" id="PS50835">
    <property type="entry name" value="IG_LIKE"/>
    <property type="match status" value="2"/>
</dbReference>
<dbReference type="InterPro" id="IPR007110">
    <property type="entry name" value="Ig-like_dom"/>
</dbReference>
<evidence type="ECO:0000256" key="2">
    <source>
        <dbReference type="ARBA" id="ARBA00004435"/>
    </source>
</evidence>
<dbReference type="PANTHER" id="PTHR44598:SF2">
    <property type="entry name" value="JUNCTIONAL ADHESION MOLECULE C"/>
    <property type="match status" value="1"/>
</dbReference>
<sequence>MATARRRGRYGDRGGRRTAGRVRGQGCGDPGVRAERGAVLEIPGPRDAGPGLGLRVWGWDRRDRSGKRSGGVEVWSGVPGCGVRAGSRGPELGPSANKADWSPAPFVPPAPSPAARPGVARGPPEPGVGLSPDPAPAGGPGQRNGGTTRWGPWACAGRSRPRSHVVLNAVSGKHTEEQGTLRPGPGRRAGLPGTSAGLPSSPGHFLVCLLAIFIPWCFQSVHIKAPSDCWGPLLVEPLRHESLKQQFSCLIGAVNLKSSNRTPVVQEFESVELSCIITDSQTNDPRIEWKKIQDEQTTYVFFDNKIQGDLTDRAELLGKTSLKIWNVTRKDSALYRCEVVARNDRKEIDEIVIELTVQVKPVAPVCRVPRAVPVGKAATLSCQEGEGFPRPHYSWYRNDVPLPTDSRANPRFRNSSFVLNPETGTLVFSAVHKEDSGQYYCIASNDAGSARCEEQDMEVYDLNIGGIIGGVLVVLTVLALITGGICCAYRRGYFISHDRSGESYKNPGKPDGVNYIRTDEEGDFRHKSSFVI</sequence>
<evidence type="ECO:0000256" key="18">
    <source>
        <dbReference type="ARBA" id="ARBA00023157"/>
    </source>
</evidence>
<dbReference type="FunFam" id="2.60.40.10:FF:000766">
    <property type="entry name" value="junctional adhesion molecule C"/>
    <property type="match status" value="1"/>
</dbReference>
<dbReference type="GO" id="GO:0048731">
    <property type="term" value="P:system development"/>
    <property type="evidence" value="ECO:0007669"/>
    <property type="project" value="UniProtKB-ARBA"/>
</dbReference>
<evidence type="ECO:0000256" key="3">
    <source>
        <dbReference type="ARBA" id="ARBA00004568"/>
    </source>
</evidence>
<dbReference type="InterPro" id="IPR013783">
    <property type="entry name" value="Ig-like_fold"/>
</dbReference>
<keyword evidence="19" id="KW-0325">Glycoprotein</keyword>
<keyword evidence="10" id="KW-0732">Signal</keyword>
<proteinExistence type="inferred from homology"/>
<comment type="similarity">
    <text evidence="5">Belongs to the immunoglobulin superfamily.</text>
</comment>
<dbReference type="InterPro" id="IPR003599">
    <property type="entry name" value="Ig_sub"/>
</dbReference>
<feature type="region of interest" description="Disordered" evidence="26">
    <location>
        <begin position="172"/>
        <end position="191"/>
    </location>
</feature>
<keyword evidence="13" id="KW-0130">Cell adhesion</keyword>
<keyword evidence="17" id="KW-0564">Palmitate</keyword>
<dbReference type="Proteomes" id="UP000515208">
    <property type="component" value="Unplaced"/>
</dbReference>
<evidence type="ECO:0000256" key="20">
    <source>
        <dbReference type="ARBA" id="ARBA00023288"/>
    </source>
</evidence>
<evidence type="ECO:0000256" key="1">
    <source>
        <dbReference type="ARBA" id="ARBA00004251"/>
    </source>
</evidence>
<evidence type="ECO:0000256" key="22">
    <source>
        <dbReference type="ARBA" id="ARBA00059937"/>
    </source>
</evidence>
<evidence type="ECO:0000259" key="28">
    <source>
        <dbReference type="PROSITE" id="PS50835"/>
    </source>
</evidence>
<dbReference type="GO" id="GO:0005886">
    <property type="term" value="C:plasma membrane"/>
    <property type="evidence" value="ECO:0007669"/>
    <property type="project" value="UniProtKB-SubCell"/>
</dbReference>
<dbReference type="InterPro" id="IPR042974">
    <property type="entry name" value="JAM-C"/>
</dbReference>
<dbReference type="PANTHER" id="PTHR44598">
    <property type="entry name" value="JUNCTIONAL ADHESION MOLECULE C"/>
    <property type="match status" value="1"/>
</dbReference>
<feature type="compositionally biased region" description="Low complexity" evidence="26">
    <location>
        <begin position="180"/>
        <end position="191"/>
    </location>
</feature>
<dbReference type="GO" id="GO:0016477">
    <property type="term" value="P:cell migration"/>
    <property type="evidence" value="ECO:0007669"/>
    <property type="project" value="TreeGrafter"/>
</dbReference>
<keyword evidence="20" id="KW-0449">Lipoprotein</keyword>
<dbReference type="InterPro" id="IPR003598">
    <property type="entry name" value="Ig_sub2"/>
</dbReference>
<gene>
    <name evidence="30" type="primary">JAM3</name>
</gene>
<keyword evidence="15 27" id="KW-1133">Transmembrane helix</keyword>
<dbReference type="GO" id="GO:0005923">
    <property type="term" value="C:bicellular tight junction"/>
    <property type="evidence" value="ECO:0007669"/>
    <property type="project" value="UniProtKB-SubCell"/>
</dbReference>
<name>A0A6P3HJR1_BISBB</name>
<protein>
    <recommendedName>
        <fullName evidence="24">Junctional adhesion molecule C</fullName>
    </recommendedName>
    <alternativeName>
        <fullName evidence="25">Junctional adhesion molecule 3</fullName>
    </alternativeName>
</protein>
<dbReference type="GO" id="GO:0046982">
    <property type="term" value="F:protein heterodimerization activity"/>
    <property type="evidence" value="ECO:0007669"/>
    <property type="project" value="InterPro"/>
</dbReference>
<evidence type="ECO:0000256" key="26">
    <source>
        <dbReference type="SAM" id="MobiDB-lite"/>
    </source>
</evidence>
<feature type="region of interest" description="Disordered" evidence="26">
    <location>
        <begin position="83"/>
        <end position="157"/>
    </location>
</feature>
<evidence type="ECO:0000256" key="8">
    <source>
        <dbReference type="ARBA" id="ARBA00022525"/>
    </source>
</evidence>
<keyword evidence="8" id="KW-0964">Secreted</keyword>
<evidence type="ECO:0000256" key="6">
    <source>
        <dbReference type="ARBA" id="ARBA00022427"/>
    </source>
</evidence>
<reference evidence="30" key="1">
    <citation type="submission" date="2025-08" db="UniProtKB">
        <authorList>
            <consortium name="RefSeq"/>
        </authorList>
    </citation>
    <scope>IDENTIFICATION</scope>
    <source>
        <tissue evidence="30">Blood</tissue>
    </source>
</reference>
<comment type="function">
    <text evidence="22">Promotes chemotaxis of vascular endothelial cells and stimulates angiogenesis.</text>
</comment>
<evidence type="ECO:0000256" key="9">
    <source>
        <dbReference type="ARBA" id="ARBA00022692"/>
    </source>
</evidence>
<dbReference type="GO" id="GO:0042803">
    <property type="term" value="F:protein homodimerization activity"/>
    <property type="evidence" value="ECO:0007669"/>
    <property type="project" value="InterPro"/>
</dbReference>
<evidence type="ECO:0000256" key="17">
    <source>
        <dbReference type="ARBA" id="ARBA00023139"/>
    </source>
</evidence>
<dbReference type="RefSeq" id="XP_010843023.1">
    <property type="nucleotide sequence ID" value="XM_010844721.1"/>
</dbReference>
<dbReference type="CTD" id="83700"/>
<evidence type="ECO:0000313" key="29">
    <source>
        <dbReference type="Proteomes" id="UP000515208"/>
    </source>
</evidence>
<dbReference type="GO" id="GO:0007283">
    <property type="term" value="P:spermatogenesis"/>
    <property type="evidence" value="ECO:0007669"/>
    <property type="project" value="UniProtKB-KW"/>
</dbReference>
<keyword evidence="29" id="KW-1185">Reference proteome</keyword>
<dbReference type="Gene3D" id="2.60.40.10">
    <property type="entry name" value="Immunoglobulins"/>
    <property type="match status" value="2"/>
</dbReference>
<dbReference type="InterPro" id="IPR013106">
    <property type="entry name" value="Ig_V-set"/>
</dbReference>
<feature type="domain" description="Ig-like" evidence="28">
    <location>
        <begin position="361"/>
        <end position="458"/>
    </location>
</feature>
<keyword evidence="7" id="KW-1003">Cell membrane</keyword>
<dbReference type="AlphaFoldDB" id="A0A6P3HJR1"/>
<keyword evidence="18" id="KW-1015">Disulfide bond</keyword>
<evidence type="ECO:0000313" key="30">
    <source>
        <dbReference type="RefSeq" id="XP_010843023.1"/>
    </source>
</evidence>
<dbReference type="GO" id="GO:0098636">
    <property type="term" value="C:protein complex involved in cell adhesion"/>
    <property type="evidence" value="ECO:0007669"/>
    <property type="project" value="TreeGrafter"/>
</dbReference>
<feature type="region of interest" description="Disordered" evidence="26">
    <location>
        <begin position="1"/>
        <end position="32"/>
    </location>
</feature>
<dbReference type="GO" id="GO:0005178">
    <property type="term" value="F:integrin binding"/>
    <property type="evidence" value="ECO:0007669"/>
    <property type="project" value="TreeGrafter"/>
</dbReference>
<evidence type="ECO:0000256" key="23">
    <source>
        <dbReference type="ARBA" id="ARBA00062882"/>
    </source>
</evidence>
<dbReference type="KEGG" id="bbis:104992013"/>
<dbReference type="SUPFAM" id="SSF48726">
    <property type="entry name" value="Immunoglobulin"/>
    <property type="match status" value="2"/>
</dbReference>